<dbReference type="AlphaFoldDB" id="A0A4Y2N3N4"/>
<proteinExistence type="predicted"/>
<sequence>LQFRQNFIREMELYGHEKKTSQRKLALNVLLPLGEKAFSGMVKNV</sequence>
<evidence type="ECO:0000313" key="1">
    <source>
        <dbReference type="EMBL" id="GBN32797.1"/>
    </source>
</evidence>
<reference evidence="1 2" key="1">
    <citation type="journal article" date="2019" name="Sci. Rep.">
        <title>Orb-weaving spider Araneus ventricosus genome elucidates the spidroin gene catalogue.</title>
        <authorList>
            <person name="Kono N."/>
            <person name="Nakamura H."/>
            <person name="Ohtoshi R."/>
            <person name="Moran D.A.P."/>
            <person name="Shinohara A."/>
            <person name="Yoshida Y."/>
            <person name="Fujiwara M."/>
            <person name="Mori M."/>
            <person name="Tomita M."/>
            <person name="Arakawa K."/>
        </authorList>
    </citation>
    <scope>NUCLEOTIDE SEQUENCE [LARGE SCALE GENOMIC DNA]</scope>
</reference>
<dbReference type="EMBL" id="BGPR01125670">
    <property type="protein sequence ID" value="GBN32797.1"/>
    <property type="molecule type" value="Genomic_DNA"/>
</dbReference>
<accession>A0A4Y2N3N4</accession>
<organism evidence="1 2">
    <name type="scientific">Araneus ventricosus</name>
    <name type="common">Orbweaver spider</name>
    <name type="synonym">Epeira ventricosa</name>
    <dbReference type="NCBI Taxonomy" id="182803"/>
    <lineage>
        <taxon>Eukaryota</taxon>
        <taxon>Metazoa</taxon>
        <taxon>Ecdysozoa</taxon>
        <taxon>Arthropoda</taxon>
        <taxon>Chelicerata</taxon>
        <taxon>Arachnida</taxon>
        <taxon>Araneae</taxon>
        <taxon>Araneomorphae</taxon>
        <taxon>Entelegynae</taxon>
        <taxon>Araneoidea</taxon>
        <taxon>Araneidae</taxon>
        <taxon>Araneus</taxon>
    </lineage>
</organism>
<protein>
    <submittedName>
        <fullName evidence="1">Uncharacterized protein</fullName>
    </submittedName>
</protein>
<evidence type="ECO:0000313" key="2">
    <source>
        <dbReference type="Proteomes" id="UP000499080"/>
    </source>
</evidence>
<gene>
    <name evidence="1" type="ORF">AVEN_147895_1</name>
</gene>
<feature type="non-terminal residue" evidence="1">
    <location>
        <position position="1"/>
    </location>
</feature>
<name>A0A4Y2N3N4_ARAVE</name>
<comment type="caution">
    <text evidence="1">The sequence shown here is derived from an EMBL/GenBank/DDBJ whole genome shotgun (WGS) entry which is preliminary data.</text>
</comment>
<keyword evidence="2" id="KW-1185">Reference proteome</keyword>
<dbReference type="Proteomes" id="UP000499080">
    <property type="component" value="Unassembled WGS sequence"/>
</dbReference>